<feature type="transmembrane region" description="Helical" evidence="2">
    <location>
        <begin position="43"/>
        <end position="69"/>
    </location>
</feature>
<gene>
    <name evidence="3" type="ORF">EGH23_14500</name>
</gene>
<dbReference type="InterPro" id="IPR055957">
    <property type="entry name" value="DUF7535"/>
</dbReference>
<evidence type="ECO:0000313" key="3">
    <source>
        <dbReference type="EMBL" id="MBX0296088.1"/>
    </source>
</evidence>
<evidence type="ECO:0000313" key="4">
    <source>
        <dbReference type="Proteomes" id="UP001430455"/>
    </source>
</evidence>
<proteinExistence type="predicted"/>
<protein>
    <submittedName>
        <fullName evidence="3">Uncharacterized protein</fullName>
    </submittedName>
</protein>
<sequence>MPVPDLSSSMAEDADESGDSILPEPLRTVTPLTGPHPDETMNLIGWGMFLGLLILLMPLLPFILIVWLISKVTDALTPS</sequence>
<dbReference type="Proteomes" id="UP001430455">
    <property type="component" value="Unassembled WGS sequence"/>
</dbReference>
<evidence type="ECO:0000256" key="1">
    <source>
        <dbReference type="SAM" id="MobiDB-lite"/>
    </source>
</evidence>
<comment type="caution">
    <text evidence="3">The sequence shown here is derived from an EMBL/GenBank/DDBJ whole genome shotgun (WGS) entry which is preliminary data.</text>
</comment>
<dbReference type="EMBL" id="RKLT01000004">
    <property type="protein sequence ID" value="MBX0296088.1"/>
    <property type="molecule type" value="Genomic_DNA"/>
</dbReference>
<reference evidence="3 4" key="1">
    <citation type="submission" date="2021-06" db="EMBL/GenBank/DDBJ databases">
        <title>Halomicroarcula sp. a new haloarchaeum isolated from saline soil.</title>
        <authorList>
            <person name="Duran-Viseras A."/>
            <person name="Sanchez-Porro C."/>
            <person name="Ventosa A."/>
        </authorList>
    </citation>
    <scope>NUCLEOTIDE SEQUENCE [LARGE SCALE GENOMIC DNA]</scope>
    <source>
        <strain evidence="3 4">F27</strain>
    </source>
</reference>
<feature type="compositionally biased region" description="Polar residues" evidence="1">
    <location>
        <begin position="1"/>
        <end position="10"/>
    </location>
</feature>
<name>A0AAW4PES6_9EURY</name>
<feature type="region of interest" description="Disordered" evidence="1">
    <location>
        <begin position="1"/>
        <end position="26"/>
    </location>
</feature>
<keyword evidence="2" id="KW-1133">Transmembrane helix</keyword>
<keyword evidence="2" id="KW-0472">Membrane</keyword>
<accession>A0AAW4PES6</accession>
<keyword evidence="2" id="KW-0812">Transmembrane</keyword>
<evidence type="ECO:0000256" key="2">
    <source>
        <dbReference type="SAM" id="Phobius"/>
    </source>
</evidence>
<dbReference type="Pfam" id="PF24379">
    <property type="entry name" value="DUF7535"/>
    <property type="match status" value="1"/>
</dbReference>
<dbReference type="AlphaFoldDB" id="A0AAW4PES6"/>
<organism evidence="3 4">
    <name type="scientific">Haloarcula nitratireducens</name>
    <dbReference type="NCBI Taxonomy" id="2487749"/>
    <lineage>
        <taxon>Archaea</taxon>
        <taxon>Methanobacteriati</taxon>
        <taxon>Methanobacteriota</taxon>
        <taxon>Stenosarchaea group</taxon>
        <taxon>Halobacteria</taxon>
        <taxon>Halobacteriales</taxon>
        <taxon>Haloarculaceae</taxon>
        <taxon>Haloarcula</taxon>
    </lineage>
</organism>
<keyword evidence="4" id="KW-1185">Reference proteome</keyword>